<comment type="pathway">
    <text evidence="1">Lipid metabolism.</text>
</comment>
<keyword evidence="2" id="KW-0808">Transferase</keyword>
<dbReference type="EMBL" id="CP101527">
    <property type="protein sequence ID" value="UZW75225.1"/>
    <property type="molecule type" value="Genomic_DNA"/>
</dbReference>
<dbReference type="RefSeq" id="WP_251810958.1">
    <property type="nucleotide sequence ID" value="NZ_CP101527.1"/>
</dbReference>
<dbReference type="PANTHER" id="PTHR10434">
    <property type="entry name" value="1-ACYL-SN-GLYCEROL-3-PHOSPHATE ACYLTRANSFERASE"/>
    <property type="match status" value="1"/>
</dbReference>
<dbReference type="CDD" id="cd07988">
    <property type="entry name" value="LPLAT_ABO13168-like"/>
    <property type="match status" value="1"/>
</dbReference>
<dbReference type="GO" id="GO:0003841">
    <property type="term" value="F:1-acylglycerol-3-phosphate O-acyltransferase activity"/>
    <property type="evidence" value="ECO:0007669"/>
    <property type="project" value="TreeGrafter"/>
</dbReference>
<evidence type="ECO:0000256" key="1">
    <source>
        <dbReference type="ARBA" id="ARBA00005189"/>
    </source>
</evidence>
<dbReference type="PANTHER" id="PTHR10434:SF9">
    <property type="entry name" value="PHOSPHOLIPID_GLYCEROL ACYLTRANSFERASE DOMAIN-CONTAINING PROTEIN"/>
    <property type="match status" value="1"/>
</dbReference>
<evidence type="ECO:0000259" key="4">
    <source>
        <dbReference type="SMART" id="SM00563"/>
    </source>
</evidence>
<dbReference type="Proteomes" id="UP001164472">
    <property type="component" value="Chromosome"/>
</dbReference>
<proteinExistence type="predicted"/>
<gene>
    <name evidence="5" type="ORF">NNL22_01045</name>
</gene>
<dbReference type="Pfam" id="PF01553">
    <property type="entry name" value="Acyltransferase"/>
    <property type="match status" value="1"/>
</dbReference>
<dbReference type="SUPFAM" id="SSF69593">
    <property type="entry name" value="Glycerol-3-phosphate (1)-acyltransferase"/>
    <property type="match status" value="1"/>
</dbReference>
<keyword evidence="6" id="KW-1185">Reference proteome</keyword>
<evidence type="ECO:0000313" key="6">
    <source>
        <dbReference type="Proteomes" id="UP001164472"/>
    </source>
</evidence>
<dbReference type="GO" id="GO:0006654">
    <property type="term" value="P:phosphatidic acid biosynthetic process"/>
    <property type="evidence" value="ECO:0007669"/>
    <property type="project" value="TreeGrafter"/>
</dbReference>
<protein>
    <submittedName>
        <fullName evidence="5">Lysophospholipid acyltransferase family protein</fullName>
    </submittedName>
</protein>
<organism evidence="5 6">
    <name type="scientific">Alkalimarinus sediminis</name>
    <dbReference type="NCBI Taxonomy" id="1632866"/>
    <lineage>
        <taxon>Bacteria</taxon>
        <taxon>Pseudomonadati</taxon>
        <taxon>Pseudomonadota</taxon>
        <taxon>Gammaproteobacteria</taxon>
        <taxon>Alteromonadales</taxon>
        <taxon>Alteromonadaceae</taxon>
        <taxon>Alkalimarinus</taxon>
    </lineage>
</organism>
<dbReference type="InterPro" id="IPR002123">
    <property type="entry name" value="Plipid/glycerol_acylTrfase"/>
</dbReference>
<dbReference type="KEGG" id="asem:NNL22_01045"/>
<evidence type="ECO:0000256" key="3">
    <source>
        <dbReference type="ARBA" id="ARBA00023315"/>
    </source>
</evidence>
<keyword evidence="3 5" id="KW-0012">Acyltransferase</keyword>
<dbReference type="SMART" id="SM00563">
    <property type="entry name" value="PlsC"/>
    <property type="match status" value="1"/>
</dbReference>
<evidence type="ECO:0000256" key="2">
    <source>
        <dbReference type="ARBA" id="ARBA00022679"/>
    </source>
</evidence>
<evidence type="ECO:0000313" key="5">
    <source>
        <dbReference type="EMBL" id="UZW75225.1"/>
    </source>
</evidence>
<name>A0A9E8HID6_9ALTE</name>
<accession>A0A9E8HID6</accession>
<dbReference type="AlphaFoldDB" id="A0A9E8HID6"/>
<feature type="domain" description="Phospholipid/glycerol acyltransferase" evidence="4">
    <location>
        <begin position="41"/>
        <end position="150"/>
    </location>
</feature>
<sequence length="194" mass="22046">MRRTIYTTPAVKQILTAVSWLFLKLIGWKLEGRPPTEPKYVLIAVPHTSNWDFPITLAMAFIFNFEIFWMGKDSLFKGWKGPVMRWMGGIAIDRSSSNNVVEQTIEAFNNNDRLVVTIPPEGTRSKVDKWKTGFYYIAVGAKVPIGLGYLDYKRKVGGFKPTYYPTGDADKDIAEMRKVYTGIAGKFSDQCKLD</sequence>
<reference evidence="5" key="1">
    <citation type="submission" date="2022-07" db="EMBL/GenBank/DDBJ databases">
        <title>Alkalimarinus sp. nov., isolated from gut of a Alitta virens.</title>
        <authorList>
            <person name="Yang A.I."/>
            <person name="Shin N.-R."/>
        </authorList>
    </citation>
    <scope>NUCLEOTIDE SEQUENCE</scope>
    <source>
        <strain evidence="5">FA028</strain>
    </source>
</reference>